<dbReference type="Pfam" id="PF05147">
    <property type="entry name" value="LANC_like"/>
    <property type="match status" value="1"/>
</dbReference>
<evidence type="ECO:0000313" key="2">
    <source>
        <dbReference type="Proteomes" id="UP001611548"/>
    </source>
</evidence>
<dbReference type="PRINTS" id="PR01950">
    <property type="entry name" value="LANCSUPER"/>
</dbReference>
<reference evidence="1 2" key="1">
    <citation type="submission" date="2024-10" db="EMBL/GenBank/DDBJ databases">
        <title>The Natural Products Discovery Center: Release of the First 8490 Sequenced Strains for Exploring Actinobacteria Biosynthetic Diversity.</title>
        <authorList>
            <person name="Kalkreuter E."/>
            <person name="Kautsar S.A."/>
            <person name="Yang D."/>
            <person name="Bader C.D."/>
            <person name="Teijaro C.N."/>
            <person name="Fluegel L."/>
            <person name="Davis C.M."/>
            <person name="Simpson J.R."/>
            <person name="Lauterbach L."/>
            <person name="Steele A.D."/>
            <person name="Gui C."/>
            <person name="Meng S."/>
            <person name="Li G."/>
            <person name="Viehrig K."/>
            <person name="Ye F."/>
            <person name="Su P."/>
            <person name="Kiefer A.F."/>
            <person name="Nichols A."/>
            <person name="Cepeda A.J."/>
            <person name="Yan W."/>
            <person name="Fan B."/>
            <person name="Jiang Y."/>
            <person name="Adhikari A."/>
            <person name="Zheng C.-J."/>
            <person name="Schuster L."/>
            <person name="Cowan T.M."/>
            <person name="Smanski M.J."/>
            <person name="Chevrette M.G."/>
            <person name="De Carvalho L.P.S."/>
            <person name="Shen B."/>
        </authorList>
    </citation>
    <scope>NUCLEOTIDE SEQUENCE [LARGE SCALE GENOMIC DNA]</scope>
    <source>
        <strain evidence="1 2">NPDC020327</strain>
    </source>
</reference>
<dbReference type="PRINTS" id="PR01955">
    <property type="entry name" value="LANCFRANKIA"/>
</dbReference>
<dbReference type="Proteomes" id="UP001611548">
    <property type="component" value="Unassembled WGS sequence"/>
</dbReference>
<protein>
    <submittedName>
        <fullName evidence="1">Lanthionine synthetase C family protein</fullName>
    </submittedName>
</protein>
<gene>
    <name evidence="1" type="ORF">ACH429_18030</name>
</gene>
<dbReference type="RefSeq" id="WP_240483549.1">
    <property type="nucleotide sequence ID" value="NZ_JBIRWE010000007.1"/>
</dbReference>
<evidence type="ECO:0000313" key="1">
    <source>
        <dbReference type="EMBL" id="MFI1965979.1"/>
    </source>
</evidence>
<dbReference type="CDD" id="cd04793">
    <property type="entry name" value="LanC"/>
    <property type="match status" value="1"/>
</dbReference>
<dbReference type="SUPFAM" id="SSF158745">
    <property type="entry name" value="LanC-like"/>
    <property type="match status" value="1"/>
</dbReference>
<dbReference type="EMBL" id="JBIRWE010000007">
    <property type="protein sequence ID" value="MFI1965979.1"/>
    <property type="molecule type" value="Genomic_DNA"/>
</dbReference>
<keyword evidence="2" id="KW-1185">Reference proteome</keyword>
<proteinExistence type="predicted"/>
<accession>A0ABW7UTN4</accession>
<dbReference type="InterPro" id="IPR007822">
    <property type="entry name" value="LANC-like"/>
</dbReference>
<dbReference type="InterPro" id="IPR033889">
    <property type="entry name" value="LanC"/>
</dbReference>
<organism evidence="1 2">
    <name type="scientific">Streptomyces pathocidini</name>
    <dbReference type="NCBI Taxonomy" id="1650571"/>
    <lineage>
        <taxon>Bacteria</taxon>
        <taxon>Bacillati</taxon>
        <taxon>Actinomycetota</taxon>
        <taxon>Actinomycetes</taxon>
        <taxon>Kitasatosporales</taxon>
        <taxon>Streptomycetaceae</taxon>
        <taxon>Streptomyces</taxon>
    </lineage>
</organism>
<dbReference type="SMART" id="SM01260">
    <property type="entry name" value="LANC_like"/>
    <property type="match status" value="1"/>
</dbReference>
<dbReference type="Gene3D" id="1.50.10.20">
    <property type="match status" value="1"/>
</dbReference>
<comment type="caution">
    <text evidence="1">The sequence shown here is derived from an EMBL/GenBank/DDBJ whole genome shotgun (WGS) entry which is preliminary data.</text>
</comment>
<sequence length="395" mass="40776">MEGALLANGRAGTALLFAELAHTEPAYADAARASLVECARALGSAPSRSGLFSGLAGLGLAGRAVAGATGREVPIRRQILGALTPAARSFSGLVRGRLTTGDAPLRMADYDLLYGLTGMGVYFLAEAPEGSDSLGEVVSALTRLQGTRKVNGRQVPAWCVASTPAAEDAQGFLNLGMAHGISGPLAFLSVVLLSGQEYPGLREAVERLAAWLLGRRGTSPEGGTAWPRFLQVDEHGRTSPGTPFTQLSWCYGDVSVGNAVRLAGRALGREDWTSLATRALLTACGGPPPGKPLRDAALCHGWSGLLALVLRGAEDAPGDAGAELVAEHLAERVLEHYDPSTPFGFQADLGTLNPRQDDPGFLMGAAGIALALHAYGTGGTPRTGWDAALLLGPPV</sequence>
<name>A0ABW7UTN4_9ACTN</name>